<evidence type="ECO:0000256" key="1">
    <source>
        <dbReference type="SAM" id="Phobius"/>
    </source>
</evidence>
<proteinExistence type="predicted"/>
<dbReference type="Pfam" id="PF06961">
    <property type="entry name" value="DUF1294"/>
    <property type="match status" value="1"/>
</dbReference>
<organism evidence="2 3">
    <name type="scientific">Pseudomonas oryzae</name>
    <dbReference type="NCBI Taxonomy" id="1392877"/>
    <lineage>
        <taxon>Bacteria</taxon>
        <taxon>Pseudomonadati</taxon>
        <taxon>Pseudomonadota</taxon>
        <taxon>Gammaproteobacteria</taxon>
        <taxon>Pseudomonadales</taxon>
        <taxon>Pseudomonadaceae</taxon>
        <taxon>Pseudomonas</taxon>
    </lineage>
</organism>
<sequence>MAAAPTSGRSGWPTALLCGVPLALPLVGALRLLQQGMPWALLAYAAASLLAIALYWHDKRSARKGRWRVPERILHGAELFGGWPGALLAQQVFRHKTRKVSYQAVFWGIVGLHQAFWGDWLLLGGFVIRRLLPEALATF</sequence>
<dbReference type="OrthoDB" id="72963at2"/>
<accession>A0A1H1R1W3</accession>
<keyword evidence="3" id="KW-1185">Reference proteome</keyword>
<evidence type="ECO:0000313" key="2">
    <source>
        <dbReference type="EMBL" id="SDS29672.1"/>
    </source>
</evidence>
<evidence type="ECO:0000313" key="3">
    <source>
        <dbReference type="Proteomes" id="UP000243359"/>
    </source>
</evidence>
<dbReference type="InterPro" id="IPR010718">
    <property type="entry name" value="DUF1294"/>
</dbReference>
<reference evidence="3" key="1">
    <citation type="submission" date="2016-10" db="EMBL/GenBank/DDBJ databases">
        <authorList>
            <person name="Varghese N."/>
            <person name="Submissions S."/>
        </authorList>
    </citation>
    <scope>NUCLEOTIDE SEQUENCE [LARGE SCALE GENOMIC DNA]</scope>
    <source>
        <strain evidence="3">KCTC 32247</strain>
    </source>
</reference>
<feature type="transmembrane region" description="Helical" evidence="1">
    <location>
        <begin position="104"/>
        <end position="128"/>
    </location>
</feature>
<keyword evidence="1" id="KW-0812">Transmembrane</keyword>
<feature type="transmembrane region" description="Helical" evidence="1">
    <location>
        <begin position="39"/>
        <end position="56"/>
    </location>
</feature>
<dbReference type="EMBL" id="LT629751">
    <property type="protein sequence ID" value="SDS29672.1"/>
    <property type="molecule type" value="Genomic_DNA"/>
</dbReference>
<keyword evidence="1" id="KW-1133">Transmembrane helix</keyword>
<dbReference type="RefSeq" id="WP_090348355.1">
    <property type="nucleotide sequence ID" value="NZ_LT629751.1"/>
</dbReference>
<dbReference type="AlphaFoldDB" id="A0A1H1R1W3"/>
<keyword evidence="1" id="KW-0472">Membrane</keyword>
<dbReference type="Proteomes" id="UP000243359">
    <property type="component" value="Chromosome I"/>
</dbReference>
<name>A0A1H1R1W3_9PSED</name>
<gene>
    <name evidence="2" type="ORF">SAMN05216221_1503</name>
</gene>
<protein>
    <submittedName>
        <fullName evidence="2">Uncharacterized membrane protein YsdA, DUF1294 family</fullName>
    </submittedName>
</protein>